<keyword evidence="2 4" id="KW-0238">DNA-binding</keyword>
<accession>A0ABS2RYB5</accession>
<comment type="caution">
    <text evidence="6">The sequence shown here is derived from an EMBL/GenBank/DDBJ whole genome shotgun (WGS) entry which is preliminary data.</text>
</comment>
<dbReference type="InterPro" id="IPR009057">
    <property type="entry name" value="Homeodomain-like_sf"/>
</dbReference>
<evidence type="ECO:0000313" key="7">
    <source>
        <dbReference type="Proteomes" id="UP000746584"/>
    </source>
</evidence>
<dbReference type="InterPro" id="IPR001647">
    <property type="entry name" value="HTH_TetR"/>
</dbReference>
<keyword evidence="3" id="KW-0804">Transcription</keyword>
<name>A0ABS2RYB5_9MICO</name>
<dbReference type="SUPFAM" id="SSF46689">
    <property type="entry name" value="Homeodomain-like"/>
    <property type="match status" value="1"/>
</dbReference>
<sequence length="195" mass="21112">MDMQGADDEIRQIAPLRVRRRTATQAEIAEAAASLFERYGFENVTVEQIATAAGISMRTFYRHCSGKDEALSVGLSAGPEELAAAIGKHQDLPLLEAVVAGLVEVSDSPVRRSELRLILGTPALRVSWLAAGRAAQEDLVGIVRQHFPAITVFEAQARAAAIISILTVVLEAWTAAEDDDLPLRAQQALRVLTDW</sequence>
<keyword evidence="7" id="KW-1185">Reference proteome</keyword>
<dbReference type="Proteomes" id="UP000746584">
    <property type="component" value="Unassembled WGS sequence"/>
</dbReference>
<keyword evidence="1" id="KW-0805">Transcription regulation</keyword>
<evidence type="ECO:0000256" key="1">
    <source>
        <dbReference type="ARBA" id="ARBA00023015"/>
    </source>
</evidence>
<protein>
    <submittedName>
        <fullName evidence="6">AcrR family transcriptional regulator</fullName>
    </submittedName>
</protein>
<dbReference type="PANTHER" id="PTHR30055:SF234">
    <property type="entry name" value="HTH-TYPE TRANSCRIPTIONAL REGULATOR BETI"/>
    <property type="match status" value="1"/>
</dbReference>
<reference evidence="6 7" key="1">
    <citation type="submission" date="2021-01" db="EMBL/GenBank/DDBJ databases">
        <title>Sequencing the genomes of 1000 actinobacteria strains.</title>
        <authorList>
            <person name="Klenk H.-P."/>
        </authorList>
    </citation>
    <scope>NUCLEOTIDE SEQUENCE [LARGE SCALE GENOMIC DNA]</scope>
    <source>
        <strain evidence="6 7">DSM 20542</strain>
    </source>
</reference>
<dbReference type="EMBL" id="JAFBCG010000001">
    <property type="protein sequence ID" value="MBM7803996.1"/>
    <property type="molecule type" value="Genomic_DNA"/>
</dbReference>
<dbReference type="InterPro" id="IPR050109">
    <property type="entry name" value="HTH-type_TetR-like_transc_reg"/>
</dbReference>
<dbReference type="PRINTS" id="PR00455">
    <property type="entry name" value="HTHTETR"/>
</dbReference>
<dbReference type="PROSITE" id="PS50977">
    <property type="entry name" value="HTH_TETR_2"/>
    <property type="match status" value="1"/>
</dbReference>
<proteinExistence type="predicted"/>
<organism evidence="6 7">
    <name type="scientific">Curtobacterium luteum</name>
    <dbReference type="NCBI Taxonomy" id="33881"/>
    <lineage>
        <taxon>Bacteria</taxon>
        <taxon>Bacillati</taxon>
        <taxon>Actinomycetota</taxon>
        <taxon>Actinomycetes</taxon>
        <taxon>Micrococcales</taxon>
        <taxon>Microbacteriaceae</taxon>
        <taxon>Curtobacterium</taxon>
    </lineage>
</organism>
<evidence type="ECO:0000256" key="2">
    <source>
        <dbReference type="ARBA" id="ARBA00023125"/>
    </source>
</evidence>
<dbReference type="Gene3D" id="1.10.357.10">
    <property type="entry name" value="Tetracycline Repressor, domain 2"/>
    <property type="match status" value="1"/>
</dbReference>
<gene>
    <name evidence="6" type="ORF">JOE58_003247</name>
</gene>
<evidence type="ECO:0000259" key="5">
    <source>
        <dbReference type="PROSITE" id="PS50977"/>
    </source>
</evidence>
<dbReference type="PANTHER" id="PTHR30055">
    <property type="entry name" value="HTH-TYPE TRANSCRIPTIONAL REGULATOR RUTR"/>
    <property type="match status" value="1"/>
</dbReference>
<dbReference type="Pfam" id="PF00440">
    <property type="entry name" value="TetR_N"/>
    <property type="match status" value="1"/>
</dbReference>
<evidence type="ECO:0000256" key="4">
    <source>
        <dbReference type="PROSITE-ProRule" id="PRU00335"/>
    </source>
</evidence>
<evidence type="ECO:0000313" key="6">
    <source>
        <dbReference type="EMBL" id="MBM7803996.1"/>
    </source>
</evidence>
<feature type="DNA-binding region" description="H-T-H motif" evidence="4">
    <location>
        <begin position="45"/>
        <end position="64"/>
    </location>
</feature>
<feature type="domain" description="HTH tetR-type" evidence="5">
    <location>
        <begin position="22"/>
        <end position="82"/>
    </location>
</feature>
<evidence type="ECO:0000256" key="3">
    <source>
        <dbReference type="ARBA" id="ARBA00023163"/>
    </source>
</evidence>